<accession>A0A1N7LQA0</accession>
<name>A0A1N7LQA0_9RHOB</name>
<keyword evidence="1" id="KW-1133">Transmembrane helix</keyword>
<keyword evidence="1" id="KW-0472">Membrane</keyword>
<reference evidence="4" key="1">
    <citation type="submission" date="2017-01" db="EMBL/GenBank/DDBJ databases">
        <authorList>
            <person name="Varghese N."/>
            <person name="Submissions S."/>
        </authorList>
    </citation>
    <scope>NUCLEOTIDE SEQUENCE [LARGE SCALE GENOMIC DNA]</scope>
    <source>
        <strain evidence="4">DSM 29430</strain>
    </source>
</reference>
<dbReference type="EMBL" id="FTOQ01000003">
    <property type="protein sequence ID" value="SIS75962.1"/>
    <property type="molecule type" value="Genomic_DNA"/>
</dbReference>
<feature type="transmembrane region" description="Helical" evidence="1">
    <location>
        <begin position="39"/>
        <end position="63"/>
    </location>
</feature>
<dbReference type="OrthoDB" id="9804804at2"/>
<dbReference type="RefSeq" id="WP_076446532.1">
    <property type="nucleotide sequence ID" value="NZ_FTOQ01000003.1"/>
</dbReference>
<gene>
    <name evidence="3" type="ORF">SAMN05421759_10358</name>
</gene>
<keyword evidence="1" id="KW-0812">Transmembrane</keyword>
<dbReference type="Proteomes" id="UP000186684">
    <property type="component" value="Unassembled WGS sequence"/>
</dbReference>
<evidence type="ECO:0000313" key="4">
    <source>
        <dbReference type="Proteomes" id="UP000186684"/>
    </source>
</evidence>
<feature type="domain" description="Inner membrane protein YgaP-like transmembrane" evidence="2">
    <location>
        <begin position="1"/>
        <end position="71"/>
    </location>
</feature>
<evidence type="ECO:0000256" key="1">
    <source>
        <dbReference type="SAM" id="Phobius"/>
    </source>
</evidence>
<dbReference type="InterPro" id="IPR021309">
    <property type="entry name" value="YgaP-like_TM"/>
</dbReference>
<protein>
    <recommendedName>
        <fullName evidence="2">Inner membrane protein YgaP-like transmembrane domain-containing protein</fullName>
    </recommendedName>
</protein>
<dbReference type="STRING" id="633194.SAMN05421759_10358"/>
<evidence type="ECO:0000259" key="2">
    <source>
        <dbReference type="Pfam" id="PF11127"/>
    </source>
</evidence>
<organism evidence="3 4">
    <name type="scientific">Roseivivax lentus</name>
    <dbReference type="NCBI Taxonomy" id="633194"/>
    <lineage>
        <taxon>Bacteria</taxon>
        <taxon>Pseudomonadati</taxon>
        <taxon>Pseudomonadota</taxon>
        <taxon>Alphaproteobacteria</taxon>
        <taxon>Rhodobacterales</taxon>
        <taxon>Roseobacteraceae</taxon>
        <taxon>Roseivivax</taxon>
    </lineage>
</organism>
<dbReference type="Pfam" id="PF11127">
    <property type="entry name" value="YgaP-like_TM"/>
    <property type="match status" value="1"/>
</dbReference>
<sequence length="71" mass="7530">MTTNVGTIDRIARGILGLVLLYLAFLSGVPAFEAGLLKWIAALVGLVMLGTAAMRSCPLYTMLGMSTCPRK</sequence>
<proteinExistence type="predicted"/>
<feature type="transmembrane region" description="Helical" evidence="1">
    <location>
        <begin position="12"/>
        <end position="33"/>
    </location>
</feature>
<keyword evidence="4" id="KW-1185">Reference proteome</keyword>
<dbReference type="AlphaFoldDB" id="A0A1N7LQA0"/>
<evidence type="ECO:0000313" key="3">
    <source>
        <dbReference type="EMBL" id="SIS75962.1"/>
    </source>
</evidence>